<reference evidence="3" key="1">
    <citation type="journal article" date="2019" name="Int. J. Syst. Evol. Microbiol.">
        <title>The Global Catalogue of Microorganisms (GCM) 10K type strain sequencing project: providing services to taxonomists for standard genome sequencing and annotation.</title>
        <authorList>
            <consortium name="The Broad Institute Genomics Platform"/>
            <consortium name="The Broad Institute Genome Sequencing Center for Infectious Disease"/>
            <person name="Wu L."/>
            <person name="Ma J."/>
        </authorList>
    </citation>
    <scope>NUCLEOTIDE SEQUENCE [LARGE SCALE GENOMIC DNA]</scope>
    <source>
        <strain evidence="3">CGMCC 1.15339</strain>
    </source>
</reference>
<evidence type="ECO:0000256" key="1">
    <source>
        <dbReference type="SAM" id="Phobius"/>
    </source>
</evidence>
<evidence type="ECO:0000313" key="2">
    <source>
        <dbReference type="EMBL" id="GGB64718.1"/>
    </source>
</evidence>
<sequence length="79" mass="9075">MGVVGILYLSISGTAFFKLAAAVCNKVLGIKYLMHSAMKRLVRLLSMIEIIAIHYHFTDHKRAYQWDYEEDIVSKLKTI</sequence>
<dbReference type="EMBL" id="BMII01000022">
    <property type="protein sequence ID" value="GGB64718.1"/>
    <property type="molecule type" value="Genomic_DNA"/>
</dbReference>
<keyword evidence="3" id="KW-1185">Reference proteome</keyword>
<organism evidence="2 3">
    <name type="scientific">Shewanella inventionis</name>
    <dbReference type="NCBI Taxonomy" id="1738770"/>
    <lineage>
        <taxon>Bacteria</taxon>
        <taxon>Pseudomonadati</taxon>
        <taxon>Pseudomonadota</taxon>
        <taxon>Gammaproteobacteria</taxon>
        <taxon>Alteromonadales</taxon>
        <taxon>Shewanellaceae</taxon>
        <taxon>Shewanella</taxon>
    </lineage>
</organism>
<feature type="transmembrane region" description="Helical" evidence="1">
    <location>
        <begin position="6"/>
        <end position="28"/>
    </location>
</feature>
<evidence type="ECO:0000313" key="3">
    <source>
        <dbReference type="Proteomes" id="UP000617555"/>
    </source>
</evidence>
<comment type="caution">
    <text evidence="2">The sequence shown here is derived from an EMBL/GenBank/DDBJ whole genome shotgun (WGS) entry which is preliminary data.</text>
</comment>
<dbReference type="Proteomes" id="UP000617555">
    <property type="component" value="Unassembled WGS sequence"/>
</dbReference>
<protein>
    <submittedName>
        <fullName evidence="2">Uncharacterized protein</fullName>
    </submittedName>
</protein>
<feature type="transmembrane region" description="Helical" evidence="1">
    <location>
        <begin position="40"/>
        <end position="57"/>
    </location>
</feature>
<keyword evidence="1" id="KW-1133">Transmembrane helix</keyword>
<gene>
    <name evidence="2" type="ORF">GCM10011607_26860</name>
</gene>
<keyword evidence="1" id="KW-0812">Transmembrane</keyword>
<accession>A0ABQ1JBJ3</accession>
<name>A0ABQ1JBJ3_9GAMM</name>
<keyword evidence="1" id="KW-0472">Membrane</keyword>
<proteinExistence type="predicted"/>